<sequence length="339" mass="37950">MSIFTEINSENLIFVQNDKIMIKAGVLGAGHLGKIHLRLLNQSDKYELVGFYDADEANAKKVEAEFGYKYFNTIEALISAVDMVDIVTPTLSHYDCAKKAIAQGKHIFIEKPITNTVEEAEEIRELLSHHNIRGQVGHVERFNPAFTAVKDQIENPMFIETHRLAEFNPRGTDVPVVLDLMIHDIDIILSVVKSKVKHVSASGVSVISDTPDIANARIEFENGCVANLTASRISLKNMRKTRFFQRDAYISVDFLEKKCEVVKMKDAPEVPGDFDMVLQNAEGVKKQIYFDNPDVANNNAILDELETFADAITNNTKPVVTLHDGTEALRVATMIINQF</sequence>
<dbReference type="Pfam" id="PF01408">
    <property type="entry name" value="GFO_IDH_MocA"/>
    <property type="match status" value="1"/>
</dbReference>
<evidence type="ECO:0000313" key="3">
    <source>
        <dbReference type="EMBL" id="SFN79693.1"/>
    </source>
</evidence>
<reference evidence="4" key="1">
    <citation type="submission" date="2016-10" db="EMBL/GenBank/DDBJ databases">
        <authorList>
            <person name="Varghese N."/>
            <person name="Submissions S."/>
        </authorList>
    </citation>
    <scope>NUCLEOTIDE SEQUENCE [LARGE SCALE GENOMIC DNA]</scope>
    <source>
        <strain evidence="4">DSM 23925</strain>
    </source>
</reference>
<dbReference type="SUPFAM" id="SSF55347">
    <property type="entry name" value="Glyceraldehyde-3-phosphate dehydrogenase-like, C-terminal domain"/>
    <property type="match status" value="1"/>
</dbReference>
<dbReference type="PANTHER" id="PTHR43377">
    <property type="entry name" value="BILIVERDIN REDUCTASE A"/>
    <property type="match status" value="1"/>
</dbReference>
<dbReference type="Proteomes" id="UP000198705">
    <property type="component" value="Unassembled WGS sequence"/>
</dbReference>
<dbReference type="PANTHER" id="PTHR43377:SF1">
    <property type="entry name" value="BILIVERDIN REDUCTASE A"/>
    <property type="match status" value="1"/>
</dbReference>
<dbReference type="Gene3D" id="3.40.50.720">
    <property type="entry name" value="NAD(P)-binding Rossmann-like Domain"/>
    <property type="match status" value="1"/>
</dbReference>
<dbReference type="Pfam" id="PF22725">
    <property type="entry name" value="GFO_IDH_MocA_C3"/>
    <property type="match status" value="1"/>
</dbReference>
<evidence type="ECO:0000259" key="2">
    <source>
        <dbReference type="Pfam" id="PF22725"/>
    </source>
</evidence>
<accession>A0A1I5BYB4</accession>
<dbReference type="GO" id="GO:0000166">
    <property type="term" value="F:nucleotide binding"/>
    <property type="evidence" value="ECO:0007669"/>
    <property type="project" value="InterPro"/>
</dbReference>
<feature type="domain" description="Gfo/Idh/MocA-like oxidoreductase N-terminal" evidence="1">
    <location>
        <begin position="22"/>
        <end position="138"/>
    </location>
</feature>
<dbReference type="Gene3D" id="3.30.360.10">
    <property type="entry name" value="Dihydrodipicolinate Reductase, domain 2"/>
    <property type="match status" value="1"/>
</dbReference>
<dbReference type="InterPro" id="IPR036291">
    <property type="entry name" value="NAD(P)-bd_dom_sf"/>
</dbReference>
<evidence type="ECO:0000259" key="1">
    <source>
        <dbReference type="Pfam" id="PF01408"/>
    </source>
</evidence>
<dbReference type="SUPFAM" id="SSF51735">
    <property type="entry name" value="NAD(P)-binding Rossmann-fold domains"/>
    <property type="match status" value="1"/>
</dbReference>
<feature type="domain" description="GFO/IDH/MocA-like oxidoreductase" evidence="2">
    <location>
        <begin position="176"/>
        <end position="236"/>
    </location>
</feature>
<gene>
    <name evidence="3" type="ORF">SAMN04487989_10464</name>
</gene>
<protein>
    <submittedName>
        <fullName evidence="3">Predicted dehydrogenase</fullName>
    </submittedName>
</protein>
<dbReference type="EMBL" id="FOVN01000004">
    <property type="protein sequence ID" value="SFN79693.1"/>
    <property type="molecule type" value="Genomic_DNA"/>
</dbReference>
<dbReference type="STRING" id="649333.SAMN04487989_10464"/>
<organism evidence="3 4">
    <name type="scientific">Bizionia echini</name>
    <dbReference type="NCBI Taxonomy" id="649333"/>
    <lineage>
        <taxon>Bacteria</taxon>
        <taxon>Pseudomonadati</taxon>
        <taxon>Bacteroidota</taxon>
        <taxon>Flavobacteriia</taxon>
        <taxon>Flavobacteriales</taxon>
        <taxon>Flavobacteriaceae</taxon>
        <taxon>Bizionia</taxon>
    </lineage>
</organism>
<dbReference type="AlphaFoldDB" id="A0A1I5BYB4"/>
<evidence type="ECO:0000313" key="4">
    <source>
        <dbReference type="Proteomes" id="UP000198705"/>
    </source>
</evidence>
<keyword evidence="4" id="KW-1185">Reference proteome</keyword>
<dbReference type="InterPro" id="IPR051450">
    <property type="entry name" value="Gfo/Idh/MocA_Oxidoreductases"/>
</dbReference>
<proteinExistence type="predicted"/>
<name>A0A1I5BYB4_9FLAO</name>
<dbReference type="InterPro" id="IPR055170">
    <property type="entry name" value="GFO_IDH_MocA-like_dom"/>
</dbReference>
<dbReference type="InterPro" id="IPR000683">
    <property type="entry name" value="Gfo/Idh/MocA-like_OxRdtase_N"/>
</dbReference>